<evidence type="ECO:0008006" key="3">
    <source>
        <dbReference type="Google" id="ProtNLM"/>
    </source>
</evidence>
<evidence type="ECO:0000256" key="1">
    <source>
        <dbReference type="SAM" id="SignalP"/>
    </source>
</evidence>
<keyword evidence="1" id="KW-0732">Signal</keyword>
<dbReference type="AlphaFoldDB" id="A0A0E9P530"/>
<dbReference type="EMBL" id="GBXM01109121">
    <property type="protein sequence ID" value="JAG99455.1"/>
    <property type="molecule type" value="Transcribed_RNA"/>
</dbReference>
<protein>
    <recommendedName>
        <fullName evidence="3">Secreted protein</fullName>
    </recommendedName>
</protein>
<evidence type="ECO:0000313" key="2">
    <source>
        <dbReference type="EMBL" id="JAG99455.1"/>
    </source>
</evidence>
<sequence>MHSGSFLVFSVTDAVLHVLEQLGTCSDTMTQWQIPSCVQGQTMNRLPHVHALPAEMPCQVFTGAII</sequence>
<reference evidence="2" key="1">
    <citation type="submission" date="2014-11" db="EMBL/GenBank/DDBJ databases">
        <authorList>
            <person name="Amaro Gonzalez C."/>
        </authorList>
    </citation>
    <scope>NUCLEOTIDE SEQUENCE</scope>
</reference>
<organism evidence="2">
    <name type="scientific">Anguilla anguilla</name>
    <name type="common">European freshwater eel</name>
    <name type="synonym">Muraena anguilla</name>
    <dbReference type="NCBI Taxonomy" id="7936"/>
    <lineage>
        <taxon>Eukaryota</taxon>
        <taxon>Metazoa</taxon>
        <taxon>Chordata</taxon>
        <taxon>Craniata</taxon>
        <taxon>Vertebrata</taxon>
        <taxon>Euteleostomi</taxon>
        <taxon>Actinopterygii</taxon>
        <taxon>Neopterygii</taxon>
        <taxon>Teleostei</taxon>
        <taxon>Anguilliformes</taxon>
        <taxon>Anguillidae</taxon>
        <taxon>Anguilla</taxon>
    </lineage>
</organism>
<proteinExistence type="predicted"/>
<feature type="signal peptide" evidence="1">
    <location>
        <begin position="1"/>
        <end position="25"/>
    </location>
</feature>
<name>A0A0E9P530_ANGAN</name>
<accession>A0A0E9P530</accession>
<feature type="chain" id="PRO_5002431126" description="Secreted protein" evidence="1">
    <location>
        <begin position="26"/>
        <end position="66"/>
    </location>
</feature>
<reference evidence="2" key="2">
    <citation type="journal article" date="2015" name="Fish Shellfish Immunol.">
        <title>Early steps in the European eel (Anguilla anguilla)-Vibrio vulnificus interaction in the gills: Role of the RtxA13 toxin.</title>
        <authorList>
            <person name="Callol A."/>
            <person name="Pajuelo D."/>
            <person name="Ebbesson L."/>
            <person name="Teles M."/>
            <person name="MacKenzie S."/>
            <person name="Amaro C."/>
        </authorList>
    </citation>
    <scope>NUCLEOTIDE SEQUENCE</scope>
</reference>